<dbReference type="eggNOG" id="COG0840">
    <property type="taxonomic scope" value="Bacteria"/>
</dbReference>
<dbReference type="eggNOG" id="COG0642">
    <property type="taxonomic scope" value="Bacteria"/>
</dbReference>
<evidence type="ECO:0000256" key="5">
    <source>
        <dbReference type="ARBA" id="ARBA00022553"/>
    </source>
</evidence>
<dbReference type="InterPro" id="IPR004358">
    <property type="entry name" value="Sig_transdc_His_kin-like_C"/>
</dbReference>
<dbReference type="PANTHER" id="PTHR45339:SF1">
    <property type="entry name" value="HYBRID SIGNAL TRANSDUCTION HISTIDINE KINASE J"/>
    <property type="match status" value="1"/>
</dbReference>
<dbReference type="SMART" id="SM00388">
    <property type="entry name" value="HisKA"/>
    <property type="match status" value="1"/>
</dbReference>
<dbReference type="PROSITE" id="PS50109">
    <property type="entry name" value="HIS_KIN"/>
    <property type="match status" value="1"/>
</dbReference>
<evidence type="ECO:0000256" key="8">
    <source>
        <dbReference type="ARBA" id="ARBA00022777"/>
    </source>
</evidence>
<dbReference type="Gene3D" id="3.30.450.20">
    <property type="entry name" value="PAS domain"/>
    <property type="match status" value="2"/>
</dbReference>
<dbReference type="OrthoDB" id="6192248at2"/>
<proteinExistence type="predicted"/>
<dbReference type="SMART" id="SM00387">
    <property type="entry name" value="HATPase_c"/>
    <property type="match status" value="1"/>
</dbReference>
<dbReference type="InterPro" id="IPR003660">
    <property type="entry name" value="HAMP_dom"/>
</dbReference>
<dbReference type="SMART" id="SM00304">
    <property type="entry name" value="HAMP"/>
    <property type="match status" value="1"/>
</dbReference>
<dbReference type="SUPFAM" id="SSF47384">
    <property type="entry name" value="Homodimeric domain of signal transducing histidine kinase"/>
    <property type="match status" value="1"/>
</dbReference>
<evidence type="ECO:0000256" key="4">
    <source>
        <dbReference type="ARBA" id="ARBA00022475"/>
    </source>
</evidence>
<dbReference type="EC" id="2.7.13.3" evidence="3"/>
<evidence type="ECO:0000259" key="15">
    <source>
        <dbReference type="PROSITE" id="PS50110"/>
    </source>
</evidence>
<evidence type="ECO:0000256" key="7">
    <source>
        <dbReference type="ARBA" id="ARBA00022692"/>
    </source>
</evidence>
<dbReference type="PANTHER" id="PTHR45339">
    <property type="entry name" value="HYBRID SIGNAL TRANSDUCTION HISTIDINE KINASE J"/>
    <property type="match status" value="1"/>
</dbReference>
<dbReference type="Pfam" id="PF02518">
    <property type="entry name" value="HATPase_c"/>
    <property type="match status" value="1"/>
</dbReference>
<evidence type="ECO:0000256" key="6">
    <source>
        <dbReference type="ARBA" id="ARBA00022679"/>
    </source>
</evidence>
<evidence type="ECO:0000256" key="11">
    <source>
        <dbReference type="ARBA" id="ARBA00023136"/>
    </source>
</evidence>
<evidence type="ECO:0000313" key="17">
    <source>
        <dbReference type="EMBL" id="AEF85803.1"/>
    </source>
</evidence>
<dbReference type="PROSITE" id="PS50110">
    <property type="entry name" value="RESPONSE_REGULATORY"/>
    <property type="match status" value="1"/>
</dbReference>
<feature type="transmembrane region" description="Helical" evidence="13">
    <location>
        <begin position="321"/>
        <end position="341"/>
    </location>
</feature>
<accession>F5YP91</accession>
<name>F5YP91_TREPZ</name>
<dbReference type="GO" id="GO:0005886">
    <property type="term" value="C:plasma membrane"/>
    <property type="evidence" value="ECO:0007669"/>
    <property type="project" value="UniProtKB-SubCell"/>
</dbReference>
<keyword evidence="5 12" id="KW-0597">Phosphoprotein</keyword>
<keyword evidence="10" id="KW-0902">Two-component regulatory system</keyword>
<dbReference type="SUPFAM" id="SSF158472">
    <property type="entry name" value="HAMP domain-like"/>
    <property type="match status" value="1"/>
</dbReference>
<keyword evidence="9 13" id="KW-1133">Transmembrane helix</keyword>
<dbReference type="Pfam" id="PF00512">
    <property type="entry name" value="HisKA"/>
    <property type="match status" value="1"/>
</dbReference>
<dbReference type="PRINTS" id="PR00344">
    <property type="entry name" value="BCTRLSENSOR"/>
</dbReference>
<dbReference type="CDD" id="cd06225">
    <property type="entry name" value="HAMP"/>
    <property type="match status" value="1"/>
</dbReference>
<dbReference type="Gene3D" id="3.40.50.2300">
    <property type="match status" value="1"/>
</dbReference>
<dbReference type="InterPro" id="IPR003594">
    <property type="entry name" value="HATPase_dom"/>
</dbReference>
<keyword evidence="18" id="KW-1185">Reference proteome</keyword>
<dbReference type="InterPro" id="IPR011006">
    <property type="entry name" value="CheY-like_superfamily"/>
</dbReference>
<comment type="catalytic activity">
    <reaction evidence="1">
        <text>ATP + protein L-histidine = ADP + protein N-phospho-L-histidine.</text>
        <dbReference type="EC" id="2.7.13.3"/>
    </reaction>
</comment>
<evidence type="ECO:0000256" key="12">
    <source>
        <dbReference type="PROSITE-ProRule" id="PRU00169"/>
    </source>
</evidence>
<dbReference type="InterPro" id="IPR005467">
    <property type="entry name" value="His_kinase_dom"/>
</dbReference>
<organism evidence="17 18">
    <name type="scientific">Treponema primitia (strain ATCC BAA-887 / DSM 12427 / ZAS-2)</name>
    <dbReference type="NCBI Taxonomy" id="545694"/>
    <lineage>
        <taxon>Bacteria</taxon>
        <taxon>Pseudomonadati</taxon>
        <taxon>Spirochaetota</taxon>
        <taxon>Spirochaetia</taxon>
        <taxon>Spirochaetales</taxon>
        <taxon>Treponemataceae</taxon>
        <taxon>Treponema</taxon>
    </lineage>
</organism>
<dbReference type="AlphaFoldDB" id="F5YP91"/>
<feature type="domain" description="Histidine kinase" evidence="14">
    <location>
        <begin position="410"/>
        <end position="631"/>
    </location>
</feature>
<dbReference type="Gene3D" id="1.10.287.130">
    <property type="match status" value="1"/>
</dbReference>
<dbReference type="Pfam" id="PF02743">
    <property type="entry name" value="dCache_1"/>
    <property type="match status" value="1"/>
</dbReference>
<dbReference type="CDD" id="cd17546">
    <property type="entry name" value="REC_hyHK_CKI1_RcsC-like"/>
    <property type="match status" value="1"/>
</dbReference>
<dbReference type="CDD" id="cd12912">
    <property type="entry name" value="PDC2_MCP_like"/>
    <property type="match status" value="1"/>
</dbReference>
<dbReference type="SMART" id="SM00448">
    <property type="entry name" value="REC"/>
    <property type="match status" value="1"/>
</dbReference>
<protein>
    <recommendedName>
        <fullName evidence="3">histidine kinase</fullName>
        <ecNumber evidence="3">2.7.13.3</ecNumber>
    </recommendedName>
</protein>
<dbReference type="CDD" id="cd16922">
    <property type="entry name" value="HATPase_EvgS-ArcB-TorS-like"/>
    <property type="match status" value="1"/>
</dbReference>
<dbReference type="Pfam" id="PF00072">
    <property type="entry name" value="Response_reg"/>
    <property type="match status" value="1"/>
</dbReference>
<evidence type="ECO:0000256" key="13">
    <source>
        <dbReference type="SAM" id="Phobius"/>
    </source>
</evidence>
<keyword evidence="7 13" id="KW-0812">Transmembrane</keyword>
<keyword evidence="6" id="KW-0808">Transferase</keyword>
<evidence type="ECO:0000256" key="1">
    <source>
        <dbReference type="ARBA" id="ARBA00000085"/>
    </source>
</evidence>
<evidence type="ECO:0000256" key="10">
    <source>
        <dbReference type="ARBA" id="ARBA00023012"/>
    </source>
</evidence>
<dbReference type="Gene3D" id="6.10.340.10">
    <property type="match status" value="1"/>
</dbReference>
<dbReference type="KEGG" id="tpi:TREPR_2903"/>
<dbReference type="InterPro" id="IPR001789">
    <property type="entry name" value="Sig_transdc_resp-reg_receiver"/>
</dbReference>
<dbReference type="InterPro" id="IPR036890">
    <property type="entry name" value="HATPase_C_sf"/>
</dbReference>
<evidence type="ECO:0000256" key="3">
    <source>
        <dbReference type="ARBA" id="ARBA00012438"/>
    </source>
</evidence>
<comment type="subcellular location">
    <subcellularLocation>
        <location evidence="2">Cell membrane</location>
        <topology evidence="2">Multi-pass membrane protein</topology>
    </subcellularLocation>
</comment>
<evidence type="ECO:0000259" key="16">
    <source>
        <dbReference type="PROSITE" id="PS50885"/>
    </source>
</evidence>
<feature type="transmembrane region" description="Helical" evidence="13">
    <location>
        <begin position="12"/>
        <end position="30"/>
    </location>
</feature>
<dbReference type="PROSITE" id="PS50885">
    <property type="entry name" value="HAMP"/>
    <property type="match status" value="1"/>
</dbReference>
<dbReference type="InterPro" id="IPR003661">
    <property type="entry name" value="HisK_dim/P_dom"/>
</dbReference>
<evidence type="ECO:0000256" key="2">
    <source>
        <dbReference type="ARBA" id="ARBA00004651"/>
    </source>
</evidence>
<keyword evidence="8" id="KW-0418">Kinase</keyword>
<dbReference type="Proteomes" id="UP000009223">
    <property type="component" value="Chromosome"/>
</dbReference>
<dbReference type="CDD" id="cd12913">
    <property type="entry name" value="PDC1_MCP_like"/>
    <property type="match status" value="1"/>
</dbReference>
<gene>
    <name evidence="17" type="ordered locus">TREPR_2903</name>
</gene>
<evidence type="ECO:0000256" key="9">
    <source>
        <dbReference type="ARBA" id="ARBA00022989"/>
    </source>
</evidence>
<dbReference type="SUPFAM" id="SSF55874">
    <property type="entry name" value="ATPase domain of HSP90 chaperone/DNA topoisomerase II/histidine kinase"/>
    <property type="match status" value="1"/>
</dbReference>
<dbReference type="Gene3D" id="3.30.565.10">
    <property type="entry name" value="Histidine kinase-like ATPase, C-terminal domain"/>
    <property type="match status" value="1"/>
</dbReference>
<dbReference type="InterPro" id="IPR036097">
    <property type="entry name" value="HisK_dim/P_sf"/>
</dbReference>
<keyword evidence="4" id="KW-1003">Cell membrane</keyword>
<reference evidence="17 18" key="2">
    <citation type="journal article" date="2011" name="ISME J.">
        <title>RNA-seq reveals cooperative metabolic interactions between two termite-gut spirochete species in co-culture.</title>
        <authorList>
            <person name="Rosenthal A.Z."/>
            <person name="Matson E.G."/>
            <person name="Eldar A."/>
            <person name="Leadbetter J.R."/>
        </authorList>
    </citation>
    <scope>NUCLEOTIDE SEQUENCE [LARGE SCALE GENOMIC DNA]</scope>
    <source>
        <strain evidence="18">ATCC BAA-887 / DSM 12427 / ZAS-2</strain>
    </source>
</reference>
<dbReference type="GO" id="GO:0000155">
    <property type="term" value="F:phosphorelay sensor kinase activity"/>
    <property type="evidence" value="ECO:0007669"/>
    <property type="project" value="InterPro"/>
</dbReference>
<dbReference type="SUPFAM" id="SSF52172">
    <property type="entry name" value="CheY-like"/>
    <property type="match status" value="1"/>
</dbReference>
<feature type="domain" description="Response regulatory" evidence="15">
    <location>
        <begin position="682"/>
        <end position="804"/>
    </location>
</feature>
<dbReference type="EMBL" id="CP001843">
    <property type="protein sequence ID" value="AEF85803.1"/>
    <property type="molecule type" value="Genomic_DNA"/>
</dbReference>
<evidence type="ECO:0000259" key="14">
    <source>
        <dbReference type="PROSITE" id="PS50109"/>
    </source>
</evidence>
<feature type="modified residue" description="4-aspartylphosphate" evidence="12">
    <location>
        <position position="737"/>
    </location>
</feature>
<dbReference type="InterPro" id="IPR033479">
    <property type="entry name" value="dCache_1"/>
</dbReference>
<reference evidence="18" key="1">
    <citation type="submission" date="2009-12" db="EMBL/GenBank/DDBJ databases">
        <title>Complete sequence of Treponema primitia strain ZAS-2.</title>
        <authorList>
            <person name="Tetu S.G."/>
            <person name="Matson E."/>
            <person name="Ren Q."/>
            <person name="Seshadri R."/>
            <person name="Elbourne L."/>
            <person name="Hassan K.A."/>
            <person name="Durkin A."/>
            <person name="Radune D."/>
            <person name="Mohamoud Y."/>
            <person name="Shay R."/>
            <person name="Jin S."/>
            <person name="Zhang X."/>
            <person name="Lucey K."/>
            <person name="Ballor N.R."/>
            <person name="Ottesen E."/>
            <person name="Rosenthal R."/>
            <person name="Allen A."/>
            <person name="Leadbetter J.R."/>
            <person name="Paulsen I.T."/>
        </authorList>
    </citation>
    <scope>NUCLEOTIDE SEQUENCE [LARGE SCALE GENOMIC DNA]</scope>
    <source>
        <strain evidence="18">ATCC BAA-887 / DSM 12427 / ZAS-2</strain>
    </source>
</reference>
<feature type="domain" description="HAMP" evidence="16">
    <location>
        <begin position="342"/>
        <end position="395"/>
    </location>
</feature>
<keyword evidence="11 13" id="KW-0472">Membrane</keyword>
<evidence type="ECO:0000313" key="18">
    <source>
        <dbReference type="Proteomes" id="UP000009223"/>
    </source>
</evidence>
<dbReference type="CDD" id="cd00082">
    <property type="entry name" value="HisKA"/>
    <property type="match status" value="1"/>
</dbReference>
<sequence>MFKNLSLKFKIFFLVSAVVIVSFLTLTIIVSNRSIEMAQKDAFSLAQETADKYKNAIIAELQGARITAETFSTVFETLKDYNLTDRDMMNDILKNALANKEYITAFCIAYDPNAMDGKDAQYAGQGPAYDETGRYAPYWNKLGGNIDVEFLPDIDSEDWYIVPKAERHEYITDPYPYGLQGRTVMLASLIFPIIHSDKFIGIISSDIVLDKLQEMVDKVNPHGQEGYTEIISHSGAVIAHPNKDYLGKDLEETLVEGQSRLQHIDEIKSAINSGEMYISTGKNFYTVYMPIQFSSVTNPWSVAVSIPMAKILANADSIRNYVILVSLIAIFVIAIILYFIVRSVTKPILILSDTAKTLGEGHFDTEVPLIKSNDEIGALSKAFKFMVEKLNGAMKEAVDANKAKGLFMANISHEIRTPLNAVMGLNDLLLKTNVDDKQRDYIEKIKGASATLLGLVNDILDFSEAEEGHMKLKNAPFDIRKMFDELSVFFREKNKNSSLDLRFELDSALPTSIVGDEQRLRQIFTNLIGNAYKFTEKGSITVRAIVSKHDSTSATLDFAVRDTGIGMSRDQMEKLFAAFDQADNSATRKYGGAGMGLAVTREIVELMGGKISATSELKNGTTFLFSCTFPLAAPLAEPLAVPGAAEKTAAFNEVLRIANEVPRVAKDTAPANTENAVLHGVRVLLVEDNEINAMIVQELLSAVGMEVTTAQNGQEALDILSDKAKSQLPPFDLVLMDLQMPVMDGYEATRIIKETPEYKDMPVYALTAHAFPEEKERCIALGMEDHLTKPIDVDIFYSALRNAAASKK</sequence>
<dbReference type="HOGENOM" id="CLU_000445_114_21_12"/>
<dbReference type="Pfam" id="PF00672">
    <property type="entry name" value="HAMP"/>
    <property type="match status" value="1"/>
</dbReference>
<dbReference type="FunFam" id="3.30.565.10:FF:000010">
    <property type="entry name" value="Sensor histidine kinase RcsC"/>
    <property type="match status" value="1"/>
</dbReference>
<dbReference type="STRING" id="545694.TREPR_2903"/>